<keyword evidence="4 5" id="KW-0472">Membrane</keyword>
<proteinExistence type="predicted"/>
<gene>
    <name evidence="7" type="ORF">HU137_05385</name>
</gene>
<feature type="transmembrane region" description="Helical" evidence="5">
    <location>
        <begin position="252"/>
        <end position="272"/>
    </location>
</feature>
<evidence type="ECO:0000313" key="8">
    <source>
        <dbReference type="Proteomes" id="UP000552241"/>
    </source>
</evidence>
<feature type="transmembrane region" description="Helical" evidence="5">
    <location>
        <begin position="79"/>
        <end position="112"/>
    </location>
</feature>
<dbReference type="AlphaFoldDB" id="A0A838ZRI2"/>
<feature type="domain" description="O-antigen ligase-related" evidence="6">
    <location>
        <begin position="81"/>
        <end position="239"/>
    </location>
</feature>
<evidence type="ECO:0000259" key="6">
    <source>
        <dbReference type="Pfam" id="PF04932"/>
    </source>
</evidence>
<comment type="caution">
    <text evidence="7">The sequence shown here is derived from an EMBL/GenBank/DDBJ whole genome shotgun (WGS) entry which is preliminary data.</text>
</comment>
<keyword evidence="7" id="KW-0436">Ligase</keyword>
<keyword evidence="3 5" id="KW-1133">Transmembrane helix</keyword>
<evidence type="ECO:0000256" key="1">
    <source>
        <dbReference type="ARBA" id="ARBA00004141"/>
    </source>
</evidence>
<sequence length="302" mass="34699">MPPLYAFLIGSTSLLLLSVIKLGLHYNSYQNLNLDVGAKVNELLMGERPYLGFIYLVSFCVCLYLVRYQRKKRIKIFHYLLCLIFCIFILFISARLSILSLLIIIGVAVFYAKNKKRTLLISLGGIVVMAFAGVLNPNFISRLTAGFEQDKLEIQKIILLEPRSHIWQCSAKIVKSNSATWMGLGFKNSINQLEDCYLTHENFLNEEHRKFFVKSRFNSHNQFINFYLSSGIFSLIVFLIIFVMLFKSQYKNYVSFALVLALFLFCIFENVLSRQLGAMMFGVVLSILSMIKTPSDQELSSY</sequence>
<dbReference type="PANTHER" id="PTHR37422:SF13">
    <property type="entry name" value="LIPOPOLYSACCHARIDE BIOSYNTHESIS PROTEIN PA4999-RELATED"/>
    <property type="match status" value="1"/>
</dbReference>
<keyword evidence="2 5" id="KW-0812">Transmembrane</keyword>
<protein>
    <submittedName>
        <fullName evidence="7">O-antigen ligase family protein</fullName>
    </submittedName>
</protein>
<dbReference type="PANTHER" id="PTHR37422">
    <property type="entry name" value="TEICHURONIC ACID BIOSYNTHESIS PROTEIN TUAE"/>
    <property type="match status" value="1"/>
</dbReference>
<feature type="transmembrane region" description="Helical" evidence="5">
    <location>
        <begin position="224"/>
        <end position="246"/>
    </location>
</feature>
<dbReference type="GO" id="GO:0016874">
    <property type="term" value="F:ligase activity"/>
    <property type="evidence" value="ECO:0007669"/>
    <property type="project" value="UniProtKB-KW"/>
</dbReference>
<evidence type="ECO:0000256" key="3">
    <source>
        <dbReference type="ARBA" id="ARBA00022989"/>
    </source>
</evidence>
<name>A0A838ZRI2_9FLAO</name>
<organism evidence="7 8">
    <name type="scientific">Moheibacter lacus</name>
    <dbReference type="NCBI Taxonomy" id="2745851"/>
    <lineage>
        <taxon>Bacteria</taxon>
        <taxon>Pseudomonadati</taxon>
        <taxon>Bacteroidota</taxon>
        <taxon>Flavobacteriia</taxon>
        <taxon>Flavobacteriales</taxon>
        <taxon>Weeksellaceae</taxon>
        <taxon>Moheibacter</taxon>
    </lineage>
</organism>
<dbReference type="GO" id="GO:0016020">
    <property type="term" value="C:membrane"/>
    <property type="evidence" value="ECO:0007669"/>
    <property type="project" value="UniProtKB-SubCell"/>
</dbReference>
<evidence type="ECO:0000256" key="4">
    <source>
        <dbReference type="ARBA" id="ARBA00023136"/>
    </source>
</evidence>
<dbReference type="EMBL" id="JACDZE010000001">
    <property type="protein sequence ID" value="MBA5629202.1"/>
    <property type="molecule type" value="Genomic_DNA"/>
</dbReference>
<keyword evidence="8" id="KW-1185">Reference proteome</keyword>
<dbReference type="RefSeq" id="WP_182042766.1">
    <property type="nucleotide sequence ID" value="NZ_JACDZE010000001.1"/>
</dbReference>
<dbReference type="InterPro" id="IPR007016">
    <property type="entry name" value="O-antigen_ligase-rel_domated"/>
</dbReference>
<dbReference type="InterPro" id="IPR051533">
    <property type="entry name" value="WaaL-like"/>
</dbReference>
<comment type="subcellular location">
    <subcellularLocation>
        <location evidence="1">Membrane</location>
        <topology evidence="1">Multi-pass membrane protein</topology>
    </subcellularLocation>
</comment>
<evidence type="ECO:0000256" key="5">
    <source>
        <dbReference type="SAM" id="Phobius"/>
    </source>
</evidence>
<feature type="transmembrane region" description="Helical" evidence="5">
    <location>
        <begin position="118"/>
        <end position="135"/>
    </location>
</feature>
<dbReference type="Proteomes" id="UP000552241">
    <property type="component" value="Unassembled WGS sequence"/>
</dbReference>
<accession>A0A838ZRI2</accession>
<feature type="transmembrane region" description="Helical" evidence="5">
    <location>
        <begin position="50"/>
        <end position="67"/>
    </location>
</feature>
<dbReference type="Pfam" id="PF04932">
    <property type="entry name" value="Wzy_C"/>
    <property type="match status" value="1"/>
</dbReference>
<evidence type="ECO:0000313" key="7">
    <source>
        <dbReference type="EMBL" id="MBA5629202.1"/>
    </source>
</evidence>
<evidence type="ECO:0000256" key="2">
    <source>
        <dbReference type="ARBA" id="ARBA00022692"/>
    </source>
</evidence>
<reference evidence="7 8" key="1">
    <citation type="submission" date="2020-07" db="EMBL/GenBank/DDBJ databases">
        <title>Moheibacter lacus sp. nov., a member of the family Flavobacteriaceae isolated from freshwater lake sediment.</title>
        <authorList>
            <person name="Liu Y."/>
        </authorList>
    </citation>
    <scope>NUCLEOTIDE SEQUENCE [LARGE SCALE GENOMIC DNA]</scope>
    <source>
        <strain evidence="7 8">BDHS18</strain>
    </source>
</reference>